<keyword evidence="3" id="KW-1185">Reference proteome</keyword>
<name>A0A6S6R9R6_9FIRM</name>
<dbReference type="KEGG" id="acel:acsn021_44560"/>
<dbReference type="PANTHER" id="PTHR43283">
    <property type="entry name" value="BETA-LACTAMASE-RELATED"/>
    <property type="match status" value="1"/>
</dbReference>
<evidence type="ECO:0000313" key="2">
    <source>
        <dbReference type="EMBL" id="BCJ96887.1"/>
    </source>
</evidence>
<dbReference type="InterPro" id="IPR001466">
    <property type="entry name" value="Beta-lactam-related"/>
</dbReference>
<dbReference type="Gene3D" id="3.40.710.10">
    <property type="entry name" value="DD-peptidase/beta-lactamase superfamily"/>
    <property type="match status" value="1"/>
</dbReference>
<accession>A0A6S6R9R6</accession>
<organism evidence="2 3">
    <name type="scientific">Anaerocolumna cellulosilytica</name>
    <dbReference type="NCBI Taxonomy" id="433286"/>
    <lineage>
        <taxon>Bacteria</taxon>
        <taxon>Bacillati</taxon>
        <taxon>Bacillota</taxon>
        <taxon>Clostridia</taxon>
        <taxon>Lachnospirales</taxon>
        <taxon>Lachnospiraceae</taxon>
        <taxon>Anaerocolumna</taxon>
    </lineage>
</organism>
<dbReference type="PANTHER" id="PTHR43283:SF7">
    <property type="entry name" value="BETA-LACTAMASE-RELATED DOMAIN-CONTAINING PROTEIN"/>
    <property type="match status" value="1"/>
</dbReference>
<protein>
    <recommendedName>
        <fullName evidence="1">Beta-lactamase-related domain-containing protein</fullName>
    </recommendedName>
</protein>
<dbReference type="EMBL" id="AP023367">
    <property type="protein sequence ID" value="BCJ96887.1"/>
    <property type="molecule type" value="Genomic_DNA"/>
</dbReference>
<proteinExistence type="predicted"/>
<dbReference type="AlphaFoldDB" id="A0A6S6R9R6"/>
<dbReference type="Proteomes" id="UP000515561">
    <property type="component" value="Chromosome"/>
</dbReference>
<reference evidence="2 3" key="1">
    <citation type="journal article" date="2016" name="Int. J. Syst. Evol. Microbiol.">
        <title>Descriptions of Anaerotaenia torta gen. nov., sp. nov. and Anaerocolumna cellulosilytica gen. nov., sp. nov. isolated from a methanogenic reactor of cattle waste.</title>
        <authorList>
            <person name="Uek A."/>
            <person name="Ohtaki Y."/>
            <person name="Kaku N."/>
            <person name="Ueki K."/>
        </authorList>
    </citation>
    <scope>NUCLEOTIDE SEQUENCE [LARGE SCALE GENOMIC DNA]</scope>
    <source>
        <strain evidence="2 3">SN021</strain>
    </source>
</reference>
<evidence type="ECO:0000259" key="1">
    <source>
        <dbReference type="Pfam" id="PF00144"/>
    </source>
</evidence>
<gene>
    <name evidence="2" type="ORF">acsn021_44560</name>
</gene>
<dbReference type="Pfam" id="PF00144">
    <property type="entry name" value="Beta-lactamase"/>
    <property type="match status" value="1"/>
</dbReference>
<dbReference type="InterPro" id="IPR012338">
    <property type="entry name" value="Beta-lactam/transpept-like"/>
</dbReference>
<dbReference type="InterPro" id="IPR050789">
    <property type="entry name" value="Diverse_Enzym_Activities"/>
</dbReference>
<dbReference type="SUPFAM" id="SSF56601">
    <property type="entry name" value="beta-lactamase/transpeptidase-like"/>
    <property type="match status" value="1"/>
</dbReference>
<feature type="domain" description="Beta-lactamase-related" evidence="1">
    <location>
        <begin position="43"/>
        <end position="305"/>
    </location>
</feature>
<sequence>MEKTMYNKLLFDEASPESVGIPSQAVINFYKELKKDGFCMHGAMLIKNGQVIAEGYYAPFHKDSPHRMYSVGKSFTSVAIGLLQEEGKLSLTDKISSYFPDKLPKKGLHPYIERTTIRDLLCMASPHSYTTYKQVNDRDWVKSFFTVKPTRYPGTAFAYDTSATHVLSALVERLSGMSLFDYLKVKVLNELEFSDQIRWLTCPMGICQGGSGLICTLRDVAKFAYTCMKGGRYDGKQLIPEAYIKEATSFQISTCLQPCTEEQQGYGYQFWQTRDGGFTLYGLGGQLAVCLPKQDFMMVTMADNLTNPNGVQGIYDALWHHIYPYLMKQEVTAIPENSSLLNELRVTLSNLKLPVEKGERKTEQVSLIDGKGYHVADNPMGITQCSLTFSEEVCVFSYINESGSHTLKFGLSSMAEQKFPGTEYTCVSSAAWVTENTLHLRTYIIDECYGSVNITMTFQENTITLAMKKTAEPFLEKYEGHASGEWII</sequence>
<evidence type="ECO:0000313" key="3">
    <source>
        <dbReference type="Proteomes" id="UP000515561"/>
    </source>
</evidence>